<dbReference type="PROSITE" id="PS00455">
    <property type="entry name" value="AMP_BINDING"/>
    <property type="match status" value="1"/>
</dbReference>
<dbReference type="InterPro" id="IPR006162">
    <property type="entry name" value="Ppantetheine_attach_site"/>
</dbReference>
<dbReference type="PROSITE" id="PS00012">
    <property type="entry name" value="PHOSPHOPANTETHEINE"/>
    <property type="match status" value="1"/>
</dbReference>
<dbReference type="EMBL" id="JBHTIF010000008">
    <property type="protein sequence ID" value="MFD0727699.1"/>
    <property type="molecule type" value="Genomic_DNA"/>
</dbReference>
<dbReference type="InterPro" id="IPR000873">
    <property type="entry name" value="AMP-dep_synth/lig_dom"/>
</dbReference>
<dbReference type="InterPro" id="IPR023213">
    <property type="entry name" value="CAT-like_dom_sf"/>
</dbReference>
<proteinExistence type="predicted"/>
<dbReference type="InterPro" id="IPR010060">
    <property type="entry name" value="NRPS_synth"/>
</dbReference>
<dbReference type="PANTHER" id="PTHR45527">
    <property type="entry name" value="NONRIBOSOMAL PEPTIDE SYNTHETASE"/>
    <property type="match status" value="1"/>
</dbReference>
<keyword evidence="3" id="KW-0597">Phosphoprotein</keyword>
<dbReference type="Gene3D" id="3.30.559.10">
    <property type="entry name" value="Chloramphenicol acetyltransferase-like domain"/>
    <property type="match status" value="3"/>
</dbReference>
<dbReference type="CDD" id="cd19531">
    <property type="entry name" value="LCL_NRPS-like"/>
    <property type="match status" value="1"/>
</dbReference>
<accession>A0ABW2YMD9</accession>
<dbReference type="Gene3D" id="1.10.10.1830">
    <property type="entry name" value="Non-ribosomal peptide synthase, adenylation domain"/>
    <property type="match status" value="1"/>
</dbReference>
<evidence type="ECO:0000256" key="4">
    <source>
        <dbReference type="SAM" id="MobiDB-lite"/>
    </source>
</evidence>
<dbReference type="InterPro" id="IPR020806">
    <property type="entry name" value="PKS_PP-bd"/>
</dbReference>
<dbReference type="Gene3D" id="3.40.50.12780">
    <property type="entry name" value="N-terminal domain of ligase-like"/>
    <property type="match status" value="1"/>
</dbReference>
<dbReference type="CDD" id="cd05930">
    <property type="entry name" value="A_NRPS"/>
    <property type="match status" value="1"/>
</dbReference>
<dbReference type="InterPro" id="IPR009081">
    <property type="entry name" value="PP-bd_ACP"/>
</dbReference>
<evidence type="ECO:0000256" key="1">
    <source>
        <dbReference type="ARBA" id="ARBA00001957"/>
    </source>
</evidence>
<dbReference type="InterPro" id="IPR045851">
    <property type="entry name" value="AMP-bd_C_sf"/>
</dbReference>
<sequence>MNALELYKLCRQAGVELAVDGENLRVTTSEGRIPESIKALLREHKQAMIELLAADRAPDGPVPAGAGGRTVLSYAQLRLWFQQMYDEQSAVYNIPLVLESDARLDEDRLRRSLRWLIERHEPLRTTIRNRNGVAEAGLLDPSIFEIAVHHDDGREDGIAADLIRQQTHRAFDLANDFMLRADLLQCDGQGSQLFITIHHVAADGWSLDIFVDELNRAYEAACEGQAPAAEPLPIRFSDYAAWQSDRLQGTQLDAQLAYWTRRLAHAPEIHQFPTDKPRPASPEFRGDRHRFELDEPTSRRLQSLARDRGCTLFALLQAAYAVFVARYSDTRDVVFGTPVANRTQHEVAGLIGFFANVVPMRTTLSEGQSFADLLSQVHADTVADISRHEIPLEMLIDSLKISRNASYNPLFQMMFSYEDATATAGGTGGARRTLRRSGRERRGTGSKFDLTLIARNTSDGLSFAWEYSHDLFDASSVRRFAANFLRLLRSIAADPQRCVDDLELLSDEEKAFFDTVGTGPRVDVEHIGAHRLFERWAERTPEATAVVHGDMRLSYRELDERANRLAWALIGQGVRKGDIVGLCLRHASGFPVAVLGVLKAGAAYLPMDPDYPTQRIAHIVRDSGAVLWLSDETAELLAPHDARTLDVARAISSGDDAQRLPPSVEVSGDDLAYVIYTSGSTGLPKGTMLEHKGAVSIVQAQRDQFDVQAEGDARSFVLQFSSISFDAATWEWLMSLCNGACLVVPDAESRRDPAAMARLVARHGVTHALFPPVYLAEFDDGDLSSIRHLIAGGEAVRQSEAARWSRGRAFHNAYGPTETTICSTIGRYLGGRIHIGRPISNHRCAVLDRNGRRVPVGALGELHIGGIGLARGYLNNPELTQARFVHMGVDGGTPERWYRSGDLVRWLADGNLEYVGRTDNQVKIRGFRVELGEIESMLVSHPAIAAGVACLPSTAASTAEQPLTVYYTFTDPVASVDRISLRQFLDQRLPEYMVPAAYVPLDAIPMTIHGKVDVARLPAPTEADFARRDYVPPVTDLQRLICSVLEDLLSSTRVGIRDNFFELGGDSILSIRAVARINALGHNLTSRQFFDARTVEAIADLLESGAGERVAFPQSPSEGTLELLPIQRRFFDLQAGFESRYLQSALLFVPEFADEAFFAAFVSAIVQRHDMLRARFAVEGDGTANAFFASTETDAMTALHVEDMTGMDAEARDHFLQSRGEAHKSAIDIEDGRLFAFVFFKAETAADSRLLVIFHHLIIDGVSWRILLDDLKLAFDQHRAGQRIVLPQKGTGYQQWSRMINAWGRDGGEEAAGTASATCECLLAVADATPAEVGDTLADTATVQAVLDPSETRILLQDCHKAYRTQINDLLLAALALALDRWQGIVSPDVFMESHGRDEDLFDGVDLSHCLGWFTSLYPIRLPACAGPETPEQTAILGAKDALRRVRHMGLSYLASGRHRDAMGIVFNYLGQFDQQLGSASQFGRASEATGHDVDRRRRREHLIGFNGRIADGRLVFGIDFNRHLFHPERIASLASHFESALRDLLAHCTSRTRAWASPSDFPLCDVSRRDLDLWQHEFGEIEDLYPASGNQLGMLYHAQLDGHSSYAPQNLLHFPEDFDPGAFKRAWSALIARHAVLRTVFVGPDLEQGLQLVLPHHEPQWIEHDISSLSPEAQDARIADHLVQDKRTPFDSRRAPLTRYTLFKRDGGRHLFVWTCSHAILDGWSLGIVYEELFALYDACREGREASLPSAPSYASYIRWTMGRNADDARDFWSQEMEGAAPRERIGLESPALPQGTGKSAIKRALPAGDLEAMKRFAARHRITVNTLVQAAWAYWLARSGDTDTIVTGITLSGRPADLPGVEAMVGLMVNTVPAAIRIPREQTVVAWLQALHEQHAKREQYGFMPLSEIVKLKTLDEGQSIFNTVLGFHSQPVERAAGEMQKRGTKGGVGHDETHYPLVLGVSPHAGLHLTLTYDASLFERSAMERMCDQVGRILRSMVAEDDRLVADLDMLGEDERAALVALSEGPAPERAAVLLPALFRANAQ</sequence>
<dbReference type="Gene3D" id="3.30.559.30">
    <property type="entry name" value="Nonribosomal peptide synthetase, condensation domain"/>
    <property type="match status" value="3"/>
</dbReference>
<protein>
    <submittedName>
        <fullName evidence="6">Amino acid adenylation domain-containing protein</fullName>
    </submittedName>
</protein>
<dbReference type="SUPFAM" id="SSF52777">
    <property type="entry name" value="CoA-dependent acyltransferases"/>
    <property type="match status" value="6"/>
</dbReference>
<gene>
    <name evidence="6" type="ORF">ACFQ0E_19065</name>
</gene>
<evidence type="ECO:0000256" key="2">
    <source>
        <dbReference type="ARBA" id="ARBA00022450"/>
    </source>
</evidence>
<evidence type="ECO:0000313" key="7">
    <source>
        <dbReference type="Proteomes" id="UP001597110"/>
    </source>
</evidence>
<dbReference type="Gene3D" id="3.30.300.30">
    <property type="match status" value="1"/>
</dbReference>
<feature type="non-terminal residue" evidence="6">
    <location>
        <position position="2047"/>
    </location>
</feature>
<evidence type="ECO:0000256" key="3">
    <source>
        <dbReference type="ARBA" id="ARBA00022553"/>
    </source>
</evidence>
<dbReference type="RefSeq" id="WP_386826601.1">
    <property type="nucleotide sequence ID" value="NZ_JBHTIF010000008.1"/>
</dbReference>
<dbReference type="NCBIfam" id="TIGR01720">
    <property type="entry name" value="NRPS-para261"/>
    <property type="match status" value="1"/>
</dbReference>
<dbReference type="SUPFAM" id="SSF56801">
    <property type="entry name" value="Acetyl-CoA synthetase-like"/>
    <property type="match status" value="1"/>
</dbReference>
<dbReference type="NCBIfam" id="TIGR01733">
    <property type="entry name" value="AA-adenyl-dom"/>
    <property type="match status" value="1"/>
</dbReference>
<feature type="domain" description="Carrier" evidence="5">
    <location>
        <begin position="1032"/>
        <end position="1106"/>
    </location>
</feature>
<dbReference type="InterPro" id="IPR042099">
    <property type="entry name" value="ANL_N_sf"/>
</dbReference>
<dbReference type="SMART" id="SM00823">
    <property type="entry name" value="PKS_PP"/>
    <property type="match status" value="1"/>
</dbReference>
<dbReference type="Pfam" id="PF00550">
    <property type="entry name" value="PP-binding"/>
    <property type="match status" value="1"/>
</dbReference>
<comment type="cofactor">
    <cofactor evidence="1">
        <name>pantetheine 4'-phosphate</name>
        <dbReference type="ChEBI" id="CHEBI:47942"/>
    </cofactor>
</comment>
<dbReference type="InterPro" id="IPR001242">
    <property type="entry name" value="Condensation_dom"/>
</dbReference>
<dbReference type="InterPro" id="IPR020845">
    <property type="entry name" value="AMP-binding_CS"/>
</dbReference>
<name>A0ABW2YMD9_9GAMM</name>
<feature type="region of interest" description="Disordered" evidence="4">
    <location>
        <begin position="424"/>
        <end position="443"/>
    </location>
</feature>
<organism evidence="6 7">
    <name type="scientific">Lysobacter brunescens</name>
    <dbReference type="NCBI Taxonomy" id="262323"/>
    <lineage>
        <taxon>Bacteria</taxon>
        <taxon>Pseudomonadati</taxon>
        <taxon>Pseudomonadota</taxon>
        <taxon>Gammaproteobacteria</taxon>
        <taxon>Lysobacterales</taxon>
        <taxon>Lysobacteraceae</taxon>
        <taxon>Lysobacter</taxon>
    </lineage>
</organism>
<comment type="caution">
    <text evidence="6">The sequence shown here is derived from an EMBL/GenBank/DDBJ whole genome shotgun (WGS) entry which is preliminary data.</text>
</comment>
<evidence type="ECO:0000313" key="6">
    <source>
        <dbReference type="EMBL" id="MFD0727699.1"/>
    </source>
</evidence>
<dbReference type="Gene3D" id="1.10.1200.10">
    <property type="entry name" value="ACP-like"/>
    <property type="match status" value="1"/>
</dbReference>
<evidence type="ECO:0000259" key="5">
    <source>
        <dbReference type="PROSITE" id="PS50075"/>
    </source>
</evidence>
<dbReference type="InterPro" id="IPR010071">
    <property type="entry name" value="AA_adenyl_dom"/>
</dbReference>
<dbReference type="PROSITE" id="PS50075">
    <property type="entry name" value="CARRIER"/>
    <property type="match status" value="1"/>
</dbReference>
<reference evidence="7" key="1">
    <citation type="journal article" date="2019" name="Int. J. Syst. Evol. Microbiol.">
        <title>The Global Catalogue of Microorganisms (GCM) 10K type strain sequencing project: providing services to taxonomists for standard genome sequencing and annotation.</title>
        <authorList>
            <consortium name="The Broad Institute Genomics Platform"/>
            <consortium name="The Broad Institute Genome Sequencing Center for Infectious Disease"/>
            <person name="Wu L."/>
            <person name="Ma J."/>
        </authorList>
    </citation>
    <scope>NUCLEOTIDE SEQUENCE [LARGE SCALE GENOMIC DNA]</scope>
    <source>
        <strain evidence="7">CCUG 55585</strain>
    </source>
</reference>
<keyword evidence="2" id="KW-0596">Phosphopantetheine</keyword>
<keyword evidence="7" id="KW-1185">Reference proteome</keyword>
<dbReference type="Pfam" id="PF00668">
    <property type="entry name" value="Condensation"/>
    <property type="match status" value="3"/>
</dbReference>
<dbReference type="SUPFAM" id="SSF47336">
    <property type="entry name" value="ACP-like"/>
    <property type="match status" value="1"/>
</dbReference>
<dbReference type="Pfam" id="PF00501">
    <property type="entry name" value="AMP-binding"/>
    <property type="match status" value="1"/>
</dbReference>
<dbReference type="InterPro" id="IPR044894">
    <property type="entry name" value="TubC_N_sf"/>
</dbReference>
<dbReference type="PANTHER" id="PTHR45527:SF1">
    <property type="entry name" value="FATTY ACID SYNTHASE"/>
    <property type="match status" value="1"/>
</dbReference>
<dbReference type="InterPro" id="IPR036736">
    <property type="entry name" value="ACP-like_sf"/>
</dbReference>
<dbReference type="Proteomes" id="UP001597110">
    <property type="component" value="Unassembled WGS sequence"/>
</dbReference>